<evidence type="ECO:0000256" key="1">
    <source>
        <dbReference type="ARBA" id="ARBA00007689"/>
    </source>
</evidence>
<comment type="caution">
    <text evidence="3">The sequence shown here is derived from an EMBL/GenBank/DDBJ whole genome shotgun (WGS) entry which is preliminary data.</text>
</comment>
<evidence type="ECO:0000259" key="2">
    <source>
        <dbReference type="Pfam" id="PF03795"/>
    </source>
</evidence>
<dbReference type="RefSeq" id="WP_205117998.1">
    <property type="nucleotide sequence ID" value="NZ_JAFBCM010000001.1"/>
</dbReference>
<comment type="similarity">
    <text evidence="1">Belongs to the YciI family.</text>
</comment>
<dbReference type="EMBL" id="JBHRZH010000051">
    <property type="protein sequence ID" value="MFC3766386.1"/>
    <property type="molecule type" value="Genomic_DNA"/>
</dbReference>
<organism evidence="3 4">
    <name type="scientific">Tenggerimyces flavus</name>
    <dbReference type="NCBI Taxonomy" id="1708749"/>
    <lineage>
        <taxon>Bacteria</taxon>
        <taxon>Bacillati</taxon>
        <taxon>Actinomycetota</taxon>
        <taxon>Actinomycetes</taxon>
        <taxon>Propionibacteriales</taxon>
        <taxon>Nocardioidaceae</taxon>
        <taxon>Tenggerimyces</taxon>
    </lineage>
</organism>
<proteinExistence type="inferred from homology"/>
<dbReference type="Proteomes" id="UP001595699">
    <property type="component" value="Unassembled WGS sequence"/>
</dbReference>
<dbReference type="InterPro" id="IPR005545">
    <property type="entry name" value="YCII"/>
</dbReference>
<dbReference type="InterPro" id="IPR011008">
    <property type="entry name" value="Dimeric_a/b-barrel"/>
</dbReference>
<gene>
    <name evidence="3" type="ORF">ACFOUW_36540</name>
</gene>
<evidence type="ECO:0000313" key="4">
    <source>
        <dbReference type="Proteomes" id="UP001595699"/>
    </source>
</evidence>
<name>A0ABV7YNT5_9ACTN</name>
<keyword evidence="4" id="KW-1185">Reference proteome</keyword>
<sequence length="102" mass="11166">MHALIAMTPTGQHETDELQGAHEEFIGALERDHRVILGGELKPPLAGHLGAYVVRCRDLEEAQRLAEQDPLAKSGAITVQAYEWQLVGVDPEAVDKDALLFP</sequence>
<protein>
    <submittedName>
        <fullName evidence="3">YciI family protein</fullName>
    </submittedName>
</protein>
<dbReference type="Gene3D" id="3.30.70.1060">
    <property type="entry name" value="Dimeric alpha+beta barrel"/>
    <property type="match status" value="1"/>
</dbReference>
<accession>A0ABV7YNT5</accession>
<feature type="domain" description="YCII-related" evidence="2">
    <location>
        <begin position="5"/>
        <end position="79"/>
    </location>
</feature>
<evidence type="ECO:0000313" key="3">
    <source>
        <dbReference type="EMBL" id="MFC3766386.1"/>
    </source>
</evidence>
<reference evidence="4" key="1">
    <citation type="journal article" date="2019" name="Int. J. Syst. Evol. Microbiol.">
        <title>The Global Catalogue of Microorganisms (GCM) 10K type strain sequencing project: providing services to taxonomists for standard genome sequencing and annotation.</title>
        <authorList>
            <consortium name="The Broad Institute Genomics Platform"/>
            <consortium name="The Broad Institute Genome Sequencing Center for Infectious Disease"/>
            <person name="Wu L."/>
            <person name="Ma J."/>
        </authorList>
    </citation>
    <scope>NUCLEOTIDE SEQUENCE [LARGE SCALE GENOMIC DNA]</scope>
    <source>
        <strain evidence="4">CGMCC 4.7241</strain>
    </source>
</reference>
<dbReference type="SUPFAM" id="SSF54909">
    <property type="entry name" value="Dimeric alpha+beta barrel"/>
    <property type="match status" value="1"/>
</dbReference>
<dbReference type="Pfam" id="PF03795">
    <property type="entry name" value="YCII"/>
    <property type="match status" value="1"/>
</dbReference>